<accession>A0A9P1FPM2</accession>
<sequence length="390" mass="42800">MVCQWRIEAIEAQQRALQEPEARAAVEESLLQICELATLHDAALQGLEERAAHYAVTNWRSNGLPKRVIFSEDKSTALERYRKLAEEVFAEAAAEMRGLTEAYIGTFWYDFLGSSRVARAPKAAWANLPNSLARRLKFWSCELEETWSNWQDATSRMYSAGHDALGAWRDIAEVLECACQHFEHLQDGGQKVIAKPELQAALIIFVARSLEVELLNSLGLSGLRDADADDDGEPQLSFCVETRLDMLTSVLELLCHLNVLDRVGEELLHAGGSLPSSQVAAWLAENVSQVSSDVNDLHSLASGELSARVLLPWFIECLLQAVASAARREEAKESEAVALPFGSFGLWKAALDGPSMSTLLAAWKGSDLTFIGLIKAIAATSQISKPFTIG</sequence>
<gene>
    <name evidence="1" type="ORF">C1SCF055_LOCUS9835</name>
</gene>
<keyword evidence="3" id="KW-1185">Reference proteome</keyword>
<reference evidence="1" key="1">
    <citation type="submission" date="2022-10" db="EMBL/GenBank/DDBJ databases">
        <authorList>
            <person name="Chen Y."/>
            <person name="Dougan E. K."/>
            <person name="Chan C."/>
            <person name="Rhodes N."/>
            <person name="Thang M."/>
        </authorList>
    </citation>
    <scope>NUCLEOTIDE SEQUENCE</scope>
</reference>
<evidence type="ECO:0000313" key="3">
    <source>
        <dbReference type="Proteomes" id="UP001152797"/>
    </source>
</evidence>
<proteinExistence type="predicted"/>
<dbReference type="Proteomes" id="UP001152797">
    <property type="component" value="Unassembled WGS sequence"/>
</dbReference>
<evidence type="ECO:0000313" key="2">
    <source>
        <dbReference type="EMBL" id="CAL1135475.1"/>
    </source>
</evidence>
<dbReference type="EMBL" id="CAMXCT030000683">
    <property type="protein sequence ID" value="CAL4769412.1"/>
    <property type="molecule type" value="Genomic_DNA"/>
</dbReference>
<dbReference type="AlphaFoldDB" id="A0A9P1FPM2"/>
<name>A0A9P1FPM2_9DINO</name>
<reference evidence="2" key="2">
    <citation type="submission" date="2024-04" db="EMBL/GenBank/DDBJ databases">
        <authorList>
            <person name="Chen Y."/>
            <person name="Shah S."/>
            <person name="Dougan E. K."/>
            <person name="Thang M."/>
            <person name="Chan C."/>
        </authorList>
    </citation>
    <scope>NUCLEOTIDE SEQUENCE [LARGE SCALE GENOMIC DNA]</scope>
</reference>
<evidence type="ECO:0000313" key="1">
    <source>
        <dbReference type="EMBL" id="CAI3982100.1"/>
    </source>
</evidence>
<organism evidence="1">
    <name type="scientific">Cladocopium goreaui</name>
    <dbReference type="NCBI Taxonomy" id="2562237"/>
    <lineage>
        <taxon>Eukaryota</taxon>
        <taxon>Sar</taxon>
        <taxon>Alveolata</taxon>
        <taxon>Dinophyceae</taxon>
        <taxon>Suessiales</taxon>
        <taxon>Symbiodiniaceae</taxon>
        <taxon>Cladocopium</taxon>
    </lineage>
</organism>
<dbReference type="OrthoDB" id="425909at2759"/>
<comment type="caution">
    <text evidence="1">The sequence shown here is derived from an EMBL/GenBank/DDBJ whole genome shotgun (WGS) entry which is preliminary data.</text>
</comment>
<dbReference type="EMBL" id="CAMXCT020000683">
    <property type="protein sequence ID" value="CAL1135475.1"/>
    <property type="molecule type" value="Genomic_DNA"/>
</dbReference>
<protein>
    <submittedName>
        <fullName evidence="1">Uncharacterized protein</fullName>
    </submittedName>
</protein>
<dbReference type="EMBL" id="CAMXCT010000683">
    <property type="protein sequence ID" value="CAI3982100.1"/>
    <property type="molecule type" value="Genomic_DNA"/>
</dbReference>